<protein>
    <submittedName>
        <fullName evidence="3">Uncharacterized protein</fullName>
    </submittedName>
</protein>
<reference evidence="4" key="1">
    <citation type="submission" date="2020-07" db="EMBL/GenBank/DDBJ databases">
        <title>novel species isolated from the respiratory tract of Marmot.</title>
        <authorList>
            <person name="Zhang G."/>
        </authorList>
    </citation>
    <scope>NUCLEOTIDE SEQUENCE [LARGE SCALE GENOMIC DNA]</scope>
    <source>
        <strain evidence="4">686</strain>
    </source>
</reference>
<keyword evidence="2" id="KW-0472">Membrane</keyword>
<evidence type="ECO:0000256" key="1">
    <source>
        <dbReference type="SAM" id="MobiDB-lite"/>
    </source>
</evidence>
<feature type="transmembrane region" description="Helical" evidence="2">
    <location>
        <begin position="55"/>
        <end position="71"/>
    </location>
</feature>
<evidence type="ECO:0000313" key="3">
    <source>
        <dbReference type="EMBL" id="QMS99818.1"/>
    </source>
</evidence>
<feature type="transmembrane region" description="Helical" evidence="2">
    <location>
        <begin position="151"/>
        <end position="176"/>
    </location>
</feature>
<feature type="transmembrane region" description="Helical" evidence="2">
    <location>
        <begin position="230"/>
        <end position="251"/>
    </location>
</feature>
<organism evidence="3 4">
    <name type="scientific">Gordonia jinghuaiqii</name>
    <dbReference type="NCBI Taxonomy" id="2758710"/>
    <lineage>
        <taxon>Bacteria</taxon>
        <taxon>Bacillati</taxon>
        <taxon>Actinomycetota</taxon>
        <taxon>Actinomycetes</taxon>
        <taxon>Mycobacteriales</taxon>
        <taxon>Gordoniaceae</taxon>
        <taxon>Gordonia</taxon>
    </lineage>
</organism>
<keyword evidence="2" id="KW-1133">Transmembrane helix</keyword>
<feature type="transmembrane region" description="Helical" evidence="2">
    <location>
        <begin position="257"/>
        <end position="274"/>
    </location>
</feature>
<gene>
    <name evidence="3" type="ORF">H1R19_12535</name>
</gene>
<evidence type="ECO:0000256" key="2">
    <source>
        <dbReference type="SAM" id="Phobius"/>
    </source>
</evidence>
<feature type="region of interest" description="Disordered" evidence="1">
    <location>
        <begin position="1"/>
        <end position="20"/>
    </location>
</feature>
<feature type="transmembrane region" description="Helical" evidence="2">
    <location>
        <begin position="83"/>
        <end position="104"/>
    </location>
</feature>
<accession>A0A7D7LTY8</accession>
<proteinExistence type="predicted"/>
<keyword evidence="4" id="KW-1185">Reference proteome</keyword>
<feature type="compositionally biased region" description="Polar residues" evidence="1">
    <location>
        <begin position="1"/>
        <end position="10"/>
    </location>
</feature>
<feature type="transmembrane region" description="Helical" evidence="2">
    <location>
        <begin position="29"/>
        <end position="49"/>
    </location>
</feature>
<sequence>MTNDQNSAVPESSPLVTAPPSGTRRVLTAFLNSPFAGMSPWILMAFLAGPGRFEEAAAAAFALSLLLVIGGHRRGNSIKLLEVFDVAYFGTMAVLALFASAGVIDWLEKWGGEMTNVALVCFALGSILLRQPFTLQYARETTEKELWDNPLFLRINYVITWAWVAGFGVSAISGAFGDLVLDDPNNFWTGWIIQIGGTLFAIAFTEFYPDYAMYQAAHREGWEADEKPQSVLHLFDWIPIYVLAIGIAGLLTESLSAAASIVFMVLGVISIGVFRRLTRIMDGRLESPANDPAAG</sequence>
<keyword evidence="2" id="KW-0812">Transmembrane</keyword>
<dbReference type="EMBL" id="CP059491">
    <property type="protein sequence ID" value="QMS99818.1"/>
    <property type="molecule type" value="Genomic_DNA"/>
</dbReference>
<dbReference type="RefSeq" id="WP_188330283.1">
    <property type="nucleotide sequence ID" value="NZ_CP059491.1"/>
</dbReference>
<dbReference type="KEGG" id="gji:H1R19_12535"/>
<dbReference type="AlphaFoldDB" id="A0A7D7LTY8"/>
<feature type="transmembrane region" description="Helical" evidence="2">
    <location>
        <begin position="110"/>
        <end position="130"/>
    </location>
</feature>
<evidence type="ECO:0000313" key="4">
    <source>
        <dbReference type="Proteomes" id="UP000515663"/>
    </source>
</evidence>
<dbReference type="Proteomes" id="UP000515663">
    <property type="component" value="Chromosome"/>
</dbReference>
<name>A0A7D7LTY8_9ACTN</name>
<feature type="transmembrane region" description="Helical" evidence="2">
    <location>
        <begin position="188"/>
        <end position="209"/>
    </location>
</feature>